<accession>A0AAN6LTS0</accession>
<feature type="compositionally biased region" description="Low complexity" evidence="7">
    <location>
        <begin position="511"/>
        <end position="524"/>
    </location>
</feature>
<keyword evidence="4" id="KW-0496">Mitochondrion</keyword>
<dbReference type="GO" id="GO:0005840">
    <property type="term" value="C:ribosome"/>
    <property type="evidence" value="ECO:0007669"/>
    <property type="project" value="UniProtKB-KW"/>
</dbReference>
<feature type="region of interest" description="Disordered" evidence="7">
    <location>
        <begin position="352"/>
        <end position="380"/>
    </location>
</feature>
<comment type="caution">
    <text evidence="8">The sequence shown here is derived from an EMBL/GenBank/DDBJ whole genome shotgun (WGS) entry which is preliminary data.</text>
</comment>
<dbReference type="Proteomes" id="UP001280581">
    <property type="component" value="Unassembled WGS sequence"/>
</dbReference>
<reference evidence="8 9" key="1">
    <citation type="submission" date="2021-02" db="EMBL/GenBank/DDBJ databases">
        <title>Genome assembly of Pseudopithomyces chartarum.</title>
        <authorList>
            <person name="Jauregui R."/>
            <person name="Singh J."/>
            <person name="Voisey C."/>
        </authorList>
    </citation>
    <scope>NUCLEOTIDE SEQUENCE [LARGE SCALE GENOMIC DNA]</scope>
    <source>
        <strain evidence="8 9">AGR01</strain>
    </source>
</reference>
<dbReference type="Gene3D" id="1.10.1200.10">
    <property type="entry name" value="ACP-like"/>
    <property type="match status" value="1"/>
</dbReference>
<evidence type="ECO:0000256" key="2">
    <source>
        <dbReference type="ARBA" id="ARBA00008860"/>
    </source>
</evidence>
<evidence type="ECO:0000256" key="1">
    <source>
        <dbReference type="ARBA" id="ARBA00004173"/>
    </source>
</evidence>
<keyword evidence="3" id="KW-0689">Ribosomal protein</keyword>
<feature type="region of interest" description="Disordered" evidence="7">
    <location>
        <begin position="415"/>
        <end position="435"/>
    </location>
</feature>
<evidence type="ECO:0000256" key="7">
    <source>
        <dbReference type="SAM" id="MobiDB-lite"/>
    </source>
</evidence>
<evidence type="ECO:0000256" key="6">
    <source>
        <dbReference type="ARBA" id="ARBA00035183"/>
    </source>
</evidence>
<evidence type="ECO:0000256" key="4">
    <source>
        <dbReference type="ARBA" id="ARBA00023128"/>
    </source>
</evidence>
<keyword evidence="9" id="KW-1185">Reference proteome</keyword>
<keyword evidence="5" id="KW-0687">Ribonucleoprotein</keyword>
<feature type="region of interest" description="Disordered" evidence="7">
    <location>
        <begin position="84"/>
        <end position="108"/>
    </location>
</feature>
<proteinExistence type="inferred from homology"/>
<dbReference type="Pfam" id="PF10501">
    <property type="entry name" value="Ribosomal_L50"/>
    <property type="match status" value="1"/>
</dbReference>
<dbReference type="AlphaFoldDB" id="A0AAN6LTS0"/>
<evidence type="ECO:0000256" key="5">
    <source>
        <dbReference type="ARBA" id="ARBA00023274"/>
    </source>
</evidence>
<evidence type="ECO:0000313" key="8">
    <source>
        <dbReference type="EMBL" id="KAK3203066.1"/>
    </source>
</evidence>
<evidence type="ECO:0000313" key="9">
    <source>
        <dbReference type="Proteomes" id="UP001280581"/>
    </source>
</evidence>
<dbReference type="GO" id="GO:1990904">
    <property type="term" value="C:ribonucleoprotein complex"/>
    <property type="evidence" value="ECO:0007669"/>
    <property type="project" value="UniProtKB-KW"/>
</dbReference>
<gene>
    <name evidence="8" type="ORF">GRF29_112g114531</name>
</gene>
<sequence length="555" mass="61451">MRRIPRPQRAIDPSLPISPLLQRGLPPTSCLRAALPHPHLRTTSACFSTTPTFNFLLGGKQDKKKHQAFVRRWQKRILGDSEPIGAHVDPYDPSSPVRIAPEEQGEEVEMLEGEEVAVGKGGKRSRADIVVEQVMNRPYEEASEGPLLHVGSKEWIEHAEEIKLAKEFEKLTMRTYTPMTQAMADEIEQMTGSFYTLRDENLMMAQTFDEATGKPYTDFSFGRRTRVRKPETLRKNFHQAVVEIYALKQAGKDLDISKQANRGIYDAPKWIKDVKLQQNGEGDIVLAFPNGRSLEGLLEEMQRVPDYTPPVPEETEAELLAEDEFQAPEAAQPPPTMDPATPEFKKAALVKDDEDKPKFDFMSNRPVPRTPKPAAPAAPAAPVEPIPEVVEETIEVTPEAVVKEVVVEEVVAVPEPTSTPTPKLDSTPASTASTAPSLKWQSIPLTDINIKFALSKRLTQLTGTPLSDPALTTSTTLSHLYHHTLSTATPTPTNVFTFIHVEGSRQNAALKSSSSSTSPKPTKTATGELLKLGNVDLRRRAETKLEKRVKSGWEG</sequence>
<feature type="region of interest" description="Disordered" evidence="7">
    <location>
        <begin position="509"/>
        <end position="531"/>
    </location>
</feature>
<organism evidence="8 9">
    <name type="scientific">Pseudopithomyces chartarum</name>
    <dbReference type="NCBI Taxonomy" id="1892770"/>
    <lineage>
        <taxon>Eukaryota</taxon>
        <taxon>Fungi</taxon>
        <taxon>Dikarya</taxon>
        <taxon>Ascomycota</taxon>
        <taxon>Pezizomycotina</taxon>
        <taxon>Dothideomycetes</taxon>
        <taxon>Pleosporomycetidae</taxon>
        <taxon>Pleosporales</taxon>
        <taxon>Massarineae</taxon>
        <taxon>Didymosphaeriaceae</taxon>
        <taxon>Pseudopithomyces</taxon>
    </lineage>
</organism>
<comment type="similarity">
    <text evidence="2">Belongs to the mitochondrion-specific ribosomal protein mL50 family.</text>
</comment>
<dbReference type="InterPro" id="IPR036736">
    <property type="entry name" value="ACP-like_sf"/>
</dbReference>
<dbReference type="EMBL" id="WVTA01000011">
    <property type="protein sequence ID" value="KAK3203066.1"/>
    <property type="molecule type" value="Genomic_DNA"/>
</dbReference>
<name>A0AAN6LTS0_9PLEO</name>
<evidence type="ECO:0000256" key="3">
    <source>
        <dbReference type="ARBA" id="ARBA00022980"/>
    </source>
</evidence>
<comment type="subcellular location">
    <subcellularLocation>
        <location evidence="1">Mitochondrion</location>
    </subcellularLocation>
</comment>
<dbReference type="GO" id="GO:0005739">
    <property type="term" value="C:mitochondrion"/>
    <property type="evidence" value="ECO:0007669"/>
    <property type="project" value="UniProtKB-SubCell"/>
</dbReference>
<dbReference type="InterPro" id="IPR018305">
    <property type="entry name" value="Ribosomal_m50"/>
</dbReference>
<protein>
    <recommendedName>
        <fullName evidence="6">Large ribosomal subunit protein mL50</fullName>
    </recommendedName>
</protein>